<dbReference type="EMBL" id="JBHSDS010000010">
    <property type="protein sequence ID" value="MFC4360085.1"/>
    <property type="molecule type" value="Genomic_DNA"/>
</dbReference>
<dbReference type="PIRSF" id="PIRSF035875">
    <property type="entry name" value="RNase_BN"/>
    <property type="match status" value="1"/>
</dbReference>
<evidence type="ECO:0000313" key="7">
    <source>
        <dbReference type="EMBL" id="MFC4360085.1"/>
    </source>
</evidence>
<dbReference type="NCBIfam" id="TIGR00765">
    <property type="entry name" value="yihY_not_rbn"/>
    <property type="match status" value="1"/>
</dbReference>
<feature type="transmembrane region" description="Helical" evidence="6">
    <location>
        <begin position="29"/>
        <end position="52"/>
    </location>
</feature>
<evidence type="ECO:0000256" key="5">
    <source>
        <dbReference type="ARBA" id="ARBA00023136"/>
    </source>
</evidence>
<evidence type="ECO:0000256" key="4">
    <source>
        <dbReference type="ARBA" id="ARBA00022989"/>
    </source>
</evidence>
<dbReference type="Proteomes" id="UP001595921">
    <property type="component" value="Unassembled WGS sequence"/>
</dbReference>
<organism evidence="7 8">
    <name type="scientific">Halobium salinum</name>
    <dbReference type="NCBI Taxonomy" id="1364940"/>
    <lineage>
        <taxon>Archaea</taxon>
        <taxon>Methanobacteriati</taxon>
        <taxon>Methanobacteriota</taxon>
        <taxon>Stenosarchaea group</taxon>
        <taxon>Halobacteria</taxon>
        <taxon>Halobacteriales</taxon>
        <taxon>Haloferacaceae</taxon>
        <taxon>Halobium</taxon>
    </lineage>
</organism>
<dbReference type="Pfam" id="PF03631">
    <property type="entry name" value="Virul_fac_BrkB"/>
    <property type="match status" value="1"/>
</dbReference>
<dbReference type="GO" id="GO:0005886">
    <property type="term" value="C:plasma membrane"/>
    <property type="evidence" value="ECO:0007669"/>
    <property type="project" value="UniProtKB-SubCell"/>
</dbReference>
<evidence type="ECO:0000256" key="1">
    <source>
        <dbReference type="ARBA" id="ARBA00004651"/>
    </source>
</evidence>
<keyword evidence="8" id="KW-1185">Reference proteome</keyword>
<feature type="transmembrane region" description="Helical" evidence="6">
    <location>
        <begin position="167"/>
        <end position="184"/>
    </location>
</feature>
<keyword evidence="3 6" id="KW-0812">Transmembrane</keyword>
<feature type="transmembrane region" description="Helical" evidence="6">
    <location>
        <begin position="196"/>
        <end position="218"/>
    </location>
</feature>
<dbReference type="AlphaFoldDB" id="A0ABD5PHH1"/>
<evidence type="ECO:0000256" key="2">
    <source>
        <dbReference type="ARBA" id="ARBA00022475"/>
    </source>
</evidence>
<sequence>MDTAATTSTLKTIVATARAGNLPFLAGSLAFHAFVSLLPLLLLALVFASVFAGEFLTEYVLRITAEYLSPAGQSLVLDAVVDASESAGGSVLGVAVLLWSSVRIFRGVDVAFDQLYGVTEPEPLPRQLRDALVGLVAVVAAVALVSAAAAAFALLPARELLGPLSPLLVALGLATVFFPVYYLFPPVDIPLREAVPGAVTAAVGWSVLQASFQVYVSFSSYDAYGALGGVLVLLIWLYFSGLILLLGVVVNVVLGEADVEPVEAPPERLGFPRVPGWNRSDR</sequence>
<evidence type="ECO:0000256" key="6">
    <source>
        <dbReference type="SAM" id="Phobius"/>
    </source>
</evidence>
<gene>
    <name evidence="7" type="ORF">ACFO0N_19220</name>
</gene>
<protein>
    <submittedName>
        <fullName evidence="7">YihY/virulence factor BrkB family protein</fullName>
    </submittedName>
</protein>
<dbReference type="RefSeq" id="WP_267624474.1">
    <property type="nucleotide sequence ID" value="NZ_JAODIW010000008.1"/>
</dbReference>
<keyword evidence="4 6" id="KW-1133">Transmembrane helix</keyword>
<dbReference type="PANTHER" id="PTHR30213">
    <property type="entry name" value="INNER MEMBRANE PROTEIN YHJD"/>
    <property type="match status" value="1"/>
</dbReference>
<feature type="transmembrane region" description="Helical" evidence="6">
    <location>
        <begin position="132"/>
        <end position="155"/>
    </location>
</feature>
<keyword evidence="5 6" id="KW-0472">Membrane</keyword>
<proteinExistence type="predicted"/>
<comment type="caution">
    <text evidence="7">The sequence shown here is derived from an EMBL/GenBank/DDBJ whole genome shotgun (WGS) entry which is preliminary data.</text>
</comment>
<reference evidence="7 8" key="1">
    <citation type="journal article" date="2019" name="Int. J. Syst. Evol. Microbiol.">
        <title>The Global Catalogue of Microorganisms (GCM) 10K type strain sequencing project: providing services to taxonomists for standard genome sequencing and annotation.</title>
        <authorList>
            <consortium name="The Broad Institute Genomics Platform"/>
            <consortium name="The Broad Institute Genome Sequencing Center for Infectious Disease"/>
            <person name="Wu L."/>
            <person name="Ma J."/>
        </authorList>
    </citation>
    <scope>NUCLEOTIDE SEQUENCE [LARGE SCALE GENOMIC DNA]</scope>
    <source>
        <strain evidence="7 8">CGMCC 1.12553</strain>
    </source>
</reference>
<keyword evidence="2" id="KW-1003">Cell membrane</keyword>
<dbReference type="InterPro" id="IPR017039">
    <property type="entry name" value="Virul_fac_BrkB"/>
</dbReference>
<evidence type="ECO:0000256" key="3">
    <source>
        <dbReference type="ARBA" id="ARBA00022692"/>
    </source>
</evidence>
<comment type="subcellular location">
    <subcellularLocation>
        <location evidence="1">Cell membrane</location>
        <topology evidence="1">Multi-pass membrane protein</topology>
    </subcellularLocation>
</comment>
<accession>A0ABD5PHH1</accession>
<name>A0ABD5PHH1_9EURY</name>
<feature type="transmembrane region" description="Helical" evidence="6">
    <location>
        <begin position="230"/>
        <end position="254"/>
    </location>
</feature>
<evidence type="ECO:0000313" key="8">
    <source>
        <dbReference type="Proteomes" id="UP001595921"/>
    </source>
</evidence>
<dbReference type="PANTHER" id="PTHR30213:SF0">
    <property type="entry name" value="UPF0761 MEMBRANE PROTEIN YIHY"/>
    <property type="match status" value="1"/>
</dbReference>